<organism evidence="1 2">
    <name type="scientific">Chaetomium tenue</name>
    <dbReference type="NCBI Taxonomy" id="1854479"/>
    <lineage>
        <taxon>Eukaryota</taxon>
        <taxon>Fungi</taxon>
        <taxon>Dikarya</taxon>
        <taxon>Ascomycota</taxon>
        <taxon>Pezizomycotina</taxon>
        <taxon>Sordariomycetes</taxon>
        <taxon>Sordariomycetidae</taxon>
        <taxon>Sordariales</taxon>
        <taxon>Chaetomiaceae</taxon>
        <taxon>Chaetomium</taxon>
    </lineage>
</organism>
<evidence type="ECO:0000313" key="1">
    <source>
        <dbReference type="EMBL" id="KAH6623415.1"/>
    </source>
</evidence>
<name>A0ACB7NYK9_9PEZI</name>
<feature type="non-terminal residue" evidence="1">
    <location>
        <position position="345"/>
    </location>
</feature>
<proteinExistence type="predicted"/>
<accession>A0ACB7NYK9</accession>
<sequence>MWLLRPFKTAQRRLNSQKVTLMRLLQIPPKIYRHYSTNRSSSDSSRENGKAAGYTALAAAVGGGGIWWLTSSLKQKHQTKGMPCFTHAPTDQLAPARGPSKGDLARILSQGAYSIPVTHIPGINRYDGSQLASSSPCEDRFIHGELPSPRDDGGRWAAWAIFDGHMGWQTADLLEKQLLPFVQHSLAQAKPDLGEEGSAAIDGAVQGAIMRAFVRLDDALMKKISETIESKMPLPDKLAGLMPGYAGSCALLSMYDPLTSTLHVACTGNSRAVLGLKRPDGTWEVVPLSLDQTAYNPEELARLQREHPGEKEVVSTKNRRILGIGLSRAFGDSRWKLSDELHRDL</sequence>
<protein>
    <submittedName>
        <fullName evidence="1">Phosphatase 2C-like domain-containing protein</fullName>
    </submittedName>
</protein>
<dbReference type="EMBL" id="JAGIZQ010000006">
    <property type="protein sequence ID" value="KAH6623415.1"/>
    <property type="molecule type" value="Genomic_DNA"/>
</dbReference>
<gene>
    <name evidence="1" type="ORF">F5144DRAFT_475197</name>
</gene>
<comment type="caution">
    <text evidence="1">The sequence shown here is derived from an EMBL/GenBank/DDBJ whole genome shotgun (WGS) entry which is preliminary data.</text>
</comment>
<dbReference type="Proteomes" id="UP000724584">
    <property type="component" value="Unassembled WGS sequence"/>
</dbReference>
<reference evidence="1 2" key="1">
    <citation type="journal article" date="2021" name="Nat. Commun.">
        <title>Genetic determinants of endophytism in the Arabidopsis root mycobiome.</title>
        <authorList>
            <person name="Mesny F."/>
            <person name="Miyauchi S."/>
            <person name="Thiergart T."/>
            <person name="Pickel B."/>
            <person name="Atanasova L."/>
            <person name="Karlsson M."/>
            <person name="Huettel B."/>
            <person name="Barry K.W."/>
            <person name="Haridas S."/>
            <person name="Chen C."/>
            <person name="Bauer D."/>
            <person name="Andreopoulos W."/>
            <person name="Pangilinan J."/>
            <person name="LaButti K."/>
            <person name="Riley R."/>
            <person name="Lipzen A."/>
            <person name="Clum A."/>
            <person name="Drula E."/>
            <person name="Henrissat B."/>
            <person name="Kohler A."/>
            <person name="Grigoriev I.V."/>
            <person name="Martin F.M."/>
            <person name="Hacquard S."/>
        </authorList>
    </citation>
    <scope>NUCLEOTIDE SEQUENCE [LARGE SCALE GENOMIC DNA]</scope>
    <source>
        <strain evidence="1 2">MPI-SDFR-AT-0079</strain>
    </source>
</reference>
<keyword evidence="2" id="KW-1185">Reference proteome</keyword>
<evidence type="ECO:0000313" key="2">
    <source>
        <dbReference type="Proteomes" id="UP000724584"/>
    </source>
</evidence>